<sequence length="534" mass="60827">MTNSLAGQLLLQLFFFAQAVSSTVFHTNCTIPTKTSDFVSGANVRSTLDVLYASLTTIFLCTWTAQHLCLPPSSLANGFFLRIWKATWRKLKWMLVALIMPEYLVGKALGEFVAAYRSSRCEDMQSAAAASKTEWTMTHAYYANMGGVILHSFPSLHTPRPSIIPQMGADHSQDIERSPREGLDSEPQKERFDATPDFLQDQQLTSSSEIRLGKQSRRKHDSPWIIRLLDRLLCNKSGIWRQEHDSWVEQDPPDYDIDDLELPVCLNSAQICLMMKKGLIQQLPSITCDEIEDKSKEDILVKFITLGQVIWFIIQLIARKYNGLPCAQLEIAVLGFALCTFVTYLLWLKKPKDIKIGTTIFTTQDYILDEDTKKRLVWLNLSGFFENSLYEAMEHTPSELMPNDMYSKEAMMFSYEIEKNVWWIVDYQDAGFIIGAVLLGACHCIAWNFQFPTETERIIWRVASLFTVAAMPIYYLVWFAVSLSGVSASYLGRIVYASYTVCRLFILVELFRTLAFLPPDAFLATWSGSIPHVS</sequence>
<feature type="signal peptide" evidence="3">
    <location>
        <begin position="1"/>
        <end position="19"/>
    </location>
</feature>
<feature type="region of interest" description="Disordered" evidence="1">
    <location>
        <begin position="162"/>
        <end position="198"/>
    </location>
</feature>
<evidence type="ECO:0000256" key="3">
    <source>
        <dbReference type="SAM" id="SignalP"/>
    </source>
</evidence>
<dbReference type="PANTHER" id="PTHR35043">
    <property type="entry name" value="TRANSCRIPTION FACTOR DOMAIN-CONTAINING PROTEIN"/>
    <property type="match status" value="1"/>
</dbReference>
<feature type="chain" id="PRO_5008268660" evidence="3">
    <location>
        <begin position="20"/>
        <end position="534"/>
    </location>
</feature>
<gene>
    <name evidence="4" type="ORF">LY89DRAFT_679585</name>
</gene>
<keyword evidence="5" id="KW-1185">Reference proteome</keyword>
<dbReference type="PANTHER" id="PTHR35043:SF7">
    <property type="entry name" value="TRANSCRIPTION FACTOR DOMAIN-CONTAINING PROTEIN"/>
    <property type="match status" value="1"/>
</dbReference>
<evidence type="ECO:0000313" key="4">
    <source>
        <dbReference type="EMBL" id="KUJ24448.1"/>
    </source>
</evidence>
<dbReference type="GeneID" id="28823630"/>
<feature type="transmembrane region" description="Helical" evidence="2">
    <location>
        <begin position="490"/>
        <end position="511"/>
    </location>
</feature>
<dbReference type="RefSeq" id="XP_018078803.1">
    <property type="nucleotide sequence ID" value="XM_018213904.1"/>
</dbReference>
<reference evidence="4 5" key="1">
    <citation type="submission" date="2015-10" db="EMBL/GenBank/DDBJ databases">
        <title>Full genome of DAOMC 229536 Phialocephala scopiformis, a fungal endophyte of spruce producing the potent anti-insectan compound rugulosin.</title>
        <authorList>
            <consortium name="DOE Joint Genome Institute"/>
            <person name="Walker A.K."/>
            <person name="Frasz S.L."/>
            <person name="Seifert K.A."/>
            <person name="Miller J.D."/>
            <person name="Mondo S.J."/>
            <person name="Labutti K."/>
            <person name="Lipzen A."/>
            <person name="Dockter R."/>
            <person name="Kennedy M."/>
            <person name="Grigoriev I.V."/>
            <person name="Spatafora J.W."/>
        </authorList>
    </citation>
    <scope>NUCLEOTIDE SEQUENCE [LARGE SCALE GENOMIC DNA]</scope>
    <source>
        <strain evidence="4 5">CBS 120377</strain>
    </source>
</reference>
<organism evidence="4 5">
    <name type="scientific">Mollisia scopiformis</name>
    <name type="common">Conifer needle endophyte fungus</name>
    <name type="synonym">Phialocephala scopiformis</name>
    <dbReference type="NCBI Taxonomy" id="149040"/>
    <lineage>
        <taxon>Eukaryota</taxon>
        <taxon>Fungi</taxon>
        <taxon>Dikarya</taxon>
        <taxon>Ascomycota</taxon>
        <taxon>Pezizomycotina</taxon>
        <taxon>Leotiomycetes</taxon>
        <taxon>Helotiales</taxon>
        <taxon>Mollisiaceae</taxon>
        <taxon>Mollisia</taxon>
    </lineage>
</organism>
<dbReference type="KEGG" id="psco:LY89DRAFT_679585"/>
<feature type="transmembrane region" description="Helical" evidence="2">
    <location>
        <begin position="329"/>
        <end position="347"/>
    </location>
</feature>
<evidence type="ECO:0000313" key="5">
    <source>
        <dbReference type="Proteomes" id="UP000070700"/>
    </source>
</evidence>
<feature type="compositionally biased region" description="Basic and acidic residues" evidence="1">
    <location>
        <begin position="171"/>
        <end position="194"/>
    </location>
</feature>
<keyword evidence="2" id="KW-0812">Transmembrane</keyword>
<dbReference type="Proteomes" id="UP000070700">
    <property type="component" value="Unassembled WGS sequence"/>
</dbReference>
<evidence type="ECO:0000256" key="1">
    <source>
        <dbReference type="SAM" id="MobiDB-lite"/>
    </source>
</evidence>
<dbReference type="OrthoDB" id="3061561at2759"/>
<dbReference type="AlphaFoldDB" id="A0A194XW38"/>
<protein>
    <submittedName>
        <fullName evidence="4">Uncharacterized protein</fullName>
    </submittedName>
</protein>
<accession>A0A194XW38</accession>
<feature type="transmembrane region" description="Helical" evidence="2">
    <location>
        <begin position="430"/>
        <end position="449"/>
    </location>
</feature>
<name>A0A194XW38_MOLSC</name>
<keyword evidence="2" id="KW-0472">Membrane</keyword>
<keyword evidence="3" id="KW-0732">Signal</keyword>
<evidence type="ECO:0000256" key="2">
    <source>
        <dbReference type="SAM" id="Phobius"/>
    </source>
</evidence>
<feature type="transmembrane region" description="Helical" evidence="2">
    <location>
        <begin position="458"/>
        <end position="478"/>
    </location>
</feature>
<dbReference type="InParanoid" id="A0A194XW38"/>
<dbReference type="EMBL" id="KQ947404">
    <property type="protein sequence ID" value="KUJ24448.1"/>
    <property type="molecule type" value="Genomic_DNA"/>
</dbReference>
<proteinExistence type="predicted"/>
<keyword evidence="2" id="KW-1133">Transmembrane helix</keyword>